<evidence type="ECO:0000313" key="1">
    <source>
        <dbReference type="EMBL" id="CAG8682380.1"/>
    </source>
</evidence>
<proteinExistence type="predicted"/>
<sequence length="85" mass="9310">GVYDIKPPKGSANHTPGFTDAAKTEFAHEATLTASKGIALTGIDYLVDDGFARLVKSAFDAYVDKTPLRFRHHHGDFSDNLRGYK</sequence>
<protein>
    <submittedName>
        <fullName evidence="1">2292_t:CDS:1</fullName>
    </submittedName>
</protein>
<reference evidence="1" key="1">
    <citation type="submission" date="2021-06" db="EMBL/GenBank/DDBJ databases">
        <authorList>
            <person name="Kallberg Y."/>
            <person name="Tangrot J."/>
            <person name="Rosling A."/>
        </authorList>
    </citation>
    <scope>NUCLEOTIDE SEQUENCE</scope>
    <source>
        <strain evidence="1">UK204</strain>
    </source>
</reference>
<name>A0A9N9HK27_9GLOM</name>
<dbReference type="OrthoDB" id="6119954at2759"/>
<dbReference type="AlphaFoldDB" id="A0A9N9HK27"/>
<evidence type="ECO:0000313" key="2">
    <source>
        <dbReference type="Proteomes" id="UP000789570"/>
    </source>
</evidence>
<dbReference type="EMBL" id="CAJVPQ010006241">
    <property type="protein sequence ID" value="CAG8682380.1"/>
    <property type="molecule type" value="Genomic_DNA"/>
</dbReference>
<keyword evidence="2" id="KW-1185">Reference proteome</keyword>
<dbReference type="Proteomes" id="UP000789570">
    <property type="component" value="Unassembled WGS sequence"/>
</dbReference>
<comment type="caution">
    <text evidence="1">The sequence shown here is derived from an EMBL/GenBank/DDBJ whole genome shotgun (WGS) entry which is preliminary data.</text>
</comment>
<dbReference type="Gene3D" id="3.40.630.10">
    <property type="entry name" value="Zn peptidases"/>
    <property type="match status" value="1"/>
</dbReference>
<feature type="non-terminal residue" evidence="1">
    <location>
        <position position="85"/>
    </location>
</feature>
<organism evidence="1 2">
    <name type="scientific">Funneliformis caledonium</name>
    <dbReference type="NCBI Taxonomy" id="1117310"/>
    <lineage>
        <taxon>Eukaryota</taxon>
        <taxon>Fungi</taxon>
        <taxon>Fungi incertae sedis</taxon>
        <taxon>Mucoromycota</taxon>
        <taxon>Glomeromycotina</taxon>
        <taxon>Glomeromycetes</taxon>
        <taxon>Glomerales</taxon>
        <taxon>Glomeraceae</taxon>
        <taxon>Funneliformis</taxon>
    </lineage>
</organism>
<accession>A0A9N9HK27</accession>
<gene>
    <name evidence="1" type="ORF">FCALED_LOCUS12570</name>
</gene>